<evidence type="ECO:0000313" key="3">
    <source>
        <dbReference type="Proteomes" id="UP000316621"/>
    </source>
</evidence>
<name>A0A4Y7IGN3_PAPSO</name>
<dbReference type="Proteomes" id="UP000316621">
    <property type="component" value="Chromosome 1"/>
</dbReference>
<evidence type="ECO:0000313" key="2">
    <source>
        <dbReference type="EMBL" id="RZC47226.1"/>
    </source>
</evidence>
<sequence>MKNKSIEILRNGKKKTKQKNQLPPVLPNPHSDLSLIEPHVQDEVVDLMNVSNEKSLSVER</sequence>
<feature type="region of interest" description="Disordered" evidence="1">
    <location>
        <begin position="1"/>
        <end position="31"/>
    </location>
</feature>
<keyword evidence="3" id="KW-1185">Reference proteome</keyword>
<proteinExistence type="predicted"/>
<protein>
    <submittedName>
        <fullName evidence="2">Uncharacterized protein</fullName>
    </submittedName>
</protein>
<gene>
    <name evidence="2" type="ORF">C5167_040179</name>
</gene>
<organism evidence="2 3">
    <name type="scientific">Papaver somniferum</name>
    <name type="common">Opium poppy</name>
    <dbReference type="NCBI Taxonomy" id="3469"/>
    <lineage>
        <taxon>Eukaryota</taxon>
        <taxon>Viridiplantae</taxon>
        <taxon>Streptophyta</taxon>
        <taxon>Embryophyta</taxon>
        <taxon>Tracheophyta</taxon>
        <taxon>Spermatophyta</taxon>
        <taxon>Magnoliopsida</taxon>
        <taxon>Ranunculales</taxon>
        <taxon>Papaveraceae</taxon>
        <taxon>Papaveroideae</taxon>
        <taxon>Papaver</taxon>
    </lineage>
</organism>
<dbReference type="EMBL" id="CM010715">
    <property type="protein sequence ID" value="RZC47226.1"/>
    <property type="molecule type" value="Genomic_DNA"/>
</dbReference>
<accession>A0A4Y7IGN3</accession>
<dbReference type="Gramene" id="RZC47226">
    <property type="protein sequence ID" value="RZC47226"/>
    <property type="gene ID" value="C5167_040179"/>
</dbReference>
<reference evidence="2 3" key="1">
    <citation type="journal article" date="2018" name="Science">
        <title>The opium poppy genome and morphinan production.</title>
        <authorList>
            <person name="Guo L."/>
            <person name="Winzer T."/>
            <person name="Yang X."/>
            <person name="Li Y."/>
            <person name="Ning Z."/>
            <person name="He Z."/>
            <person name="Teodor R."/>
            <person name="Lu Y."/>
            <person name="Bowser T.A."/>
            <person name="Graham I.A."/>
            <person name="Ye K."/>
        </authorList>
    </citation>
    <scope>NUCLEOTIDE SEQUENCE [LARGE SCALE GENOMIC DNA]</scope>
    <source>
        <strain evidence="3">cv. HN1</strain>
        <tissue evidence="2">Leaves</tissue>
    </source>
</reference>
<dbReference type="AlphaFoldDB" id="A0A4Y7IGN3"/>
<evidence type="ECO:0000256" key="1">
    <source>
        <dbReference type="SAM" id="MobiDB-lite"/>
    </source>
</evidence>